<dbReference type="NCBIfam" id="NF004500">
    <property type="entry name" value="PRK05846.1-4"/>
    <property type="match status" value="1"/>
</dbReference>
<feature type="domain" description="NADH:ubiquinone oxidoreductase chain 4 N-terminal" evidence="11">
    <location>
        <begin position="10"/>
        <end position="117"/>
    </location>
</feature>
<dbReference type="GO" id="GO:0015990">
    <property type="term" value="P:electron transport coupled proton transport"/>
    <property type="evidence" value="ECO:0007669"/>
    <property type="project" value="TreeGrafter"/>
</dbReference>
<dbReference type="PRINTS" id="PR01437">
    <property type="entry name" value="NUOXDRDTASE4"/>
</dbReference>
<evidence type="ECO:0000256" key="4">
    <source>
        <dbReference type="ARBA" id="ARBA00022967"/>
    </source>
</evidence>
<keyword evidence="7 9" id="KW-0472">Membrane</keyword>
<evidence type="ECO:0000256" key="8">
    <source>
        <dbReference type="RuleBase" id="RU000320"/>
    </source>
</evidence>
<organism evidence="12 13">
    <name type="scientific">Candidatus Brocadia sapporoensis</name>
    <dbReference type="NCBI Taxonomy" id="392547"/>
    <lineage>
        <taxon>Bacteria</taxon>
        <taxon>Pseudomonadati</taxon>
        <taxon>Planctomycetota</taxon>
        <taxon>Candidatus Brocadiia</taxon>
        <taxon>Candidatus Brocadiales</taxon>
        <taxon>Candidatus Brocadiaceae</taxon>
        <taxon>Candidatus Brocadia</taxon>
    </lineage>
</organism>
<dbReference type="InterPro" id="IPR001750">
    <property type="entry name" value="ND/Mrp_TM"/>
</dbReference>
<keyword evidence="5 9" id="KW-1133">Transmembrane helix</keyword>
<accession>A0A1V6M3E6</accession>
<reference evidence="12 13" key="1">
    <citation type="journal article" date="2016" name="Genome Announc.">
        <title>Draft Genome Sequence of the Anaerobic Ammonium-Oxidizing Bacterium 'Candidatus Brocadia sp. 40'.</title>
        <authorList>
            <person name="Ali M."/>
            <person name="Haroon M.F."/>
            <person name="Narita Y."/>
            <person name="Zhang L."/>
            <person name="Rangel Shaw D."/>
            <person name="Okabe S."/>
            <person name="Saikaly P.E."/>
        </authorList>
    </citation>
    <scope>NUCLEOTIDE SEQUENCE [LARGE SCALE GENOMIC DNA]</scope>
    <source>
        <strain evidence="12 13">40</strain>
    </source>
</reference>
<feature type="transmembrane region" description="Helical" evidence="9">
    <location>
        <begin position="408"/>
        <end position="427"/>
    </location>
</feature>
<gene>
    <name evidence="12" type="ORF">BIY37_00475</name>
</gene>
<protein>
    <submittedName>
        <fullName evidence="12">NADH-quinone oxidoreductase subunit M</fullName>
    </submittedName>
</protein>
<evidence type="ECO:0000256" key="6">
    <source>
        <dbReference type="ARBA" id="ARBA00023027"/>
    </source>
</evidence>
<dbReference type="InterPro" id="IPR003918">
    <property type="entry name" value="NADH_UbQ_OxRdtase"/>
</dbReference>
<keyword evidence="4" id="KW-1278">Translocase</keyword>
<evidence type="ECO:0000256" key="9">
    <source>
        <dbReference type="SAM" id="Phobius"/>
    </source>
</evidence>
<dbReference type="NCBIfam" id="NF004499">
    <property type="entry name" value="PRK05846.1-3"/>
    <property type="match status" value="1"/>
</dbReference>
<feature type="transmembrane region" description="Helical" evidence="9">
    <location>
        <begin position="453"/>
        <end position="472"/>
    </location>
</feature>
<dbReference type="Pfam" id="PF00361">
    <property type="entry name" value="Proton_antipo_M"/>
    <property type="match status" value="1"/>
</dbReference>
<dbReference type="InterPro" id="IPR010227">
    <property type="entry name" value="NADH_Q_OxRdtase_chainM/4"/>
</dbReference>
<feature type="transmembrane region" description="Helical" evidence="9">
    <location>
        <begin position="163"/>
        <end position="184"/>
    </location>
</feature>
<feature type="transmembrane region" description="Helical" evidence="9">
    <location>
        <begin position="274"/>
        <end position="296"/>
    </location>
</feature>
<dbReference type="GO" id="GO:0016020">
    <property type="term" value="C:membrane"/>
    <property type="evidence" value="ECO:0007669"/>
    <property type="project" value="UniProtKB-SubCell"/>
</dbReference>
<feature type="transmembrane region" description="Helical" evidence="9">
    <location>
        <begin position="81"/>
        <end position="103"/>
    </location>
</feature>
<comment type="caution">
    <text evidence="12">The sequence shown here is derived from an EMBL/GenBank/DDBJ whole genome shotgun (WGS) entry which is preliminary data.</text>
</comment>
<evidence type="ECO:0000256" key="7">
    <source>
        <dbReference type="ARBA" id="ARBA00023136"/>
    </source>
</evidence>
<dbReference type="GO" id="GO:0048039">
    <property type="term" value="F:ubiquinone binding"/>
    <property type="evidence" value="ECO:0007669"/>
    <property type="project" value="TreeGrafter"/>
</dbReference>
<sequence length="520" mass="59081">MPMLSLVTFFPVIGVFFILFMDSRRKELVRVTTLLVSIVVFVLSLPLYFNFNAHAYEMQFVEKLPWIPSFGINYHVGVDGISLFLILLTTFLMPISILASWHITKHVKEYMIAMLVLETGMVGVFISLDLFLFYVFWELMLIPMYLLIGIWGGPRRIYAAIKFFLYTMTGSVFMLLAIIALYFLNYRATGNYTFNLLEFYRLELSFAVQFWLFIAFALAFAIKVPMFPFHTWLPDAHVEAPTAGSVILAGVLLKMGTYGFVRFCLPLFPEASHAFIPVISWMAIVGIIYGALVSMVQDDLKKLVAYSSVSHLGFIMLGIFAFNIQGIEGGITQMINHGLSTGALFLVVGMLYERRHTRMIADFGGLTRQMPVFATFFMIVTLSSIGLPGLNGFVGEFLILVGTFKSRILYASIATSGIILAAVYMLWMFQRVMFHEITHEENKKLTDVSKREFAILLPLIIVIFWIGIYPSSFLRKMDASVNHLLRQTGEGVNSVSRLQKQNKQTMPQIDIVSETKTEWE</sequence>
<feature type="transmembrane region" description="Helical" evidence="9">
    <location>
        <begin position="373"/>
        <end position="402"/>
    </location>
</feature>
<comment type="similarity">
    <text evidence="2">Belongs to the complex I subunit 4 family.</text>
</comment>
<feature type="domain" description="NADH:quinone oxidoreductase/Mrp antiporter transmembrane" evidence="10">
    <location>
        <begin position="127"/>
        <end position="414"/>
    </location>
</feature>
<dbReference type="NCBIfam" id="TIGR01972">
    <property type="entry name" value="NDH_I_M"/>
    <property type="match status" value="1"/>
</dbReference>
<dbReference type="PANTHER" id="PTHR43507">
    <property type="entry name" value="NADH-UBIQUINONE OXIDOREDUCTASE CHAIN 4"/>
    <property type="match status" value="1"/>
</dbReference>
<keyword evidence="6" id="KW-0520">NAD</keyword>
<dbReference type="AlphaFoldDB" id="A0A1V6M3E6"/>
<feature type="transmembrane region" description="Helical" evidence="9">
    <location>
        <begin position="204"/>
        <end position="222"/>
    </location>
</feature>
<dbReference type="EMBL" id="MJUW02000017">
    <property type="protein sequence ID" value="OQD46918.1"/>
    <property type="molecule type" value="Genomic_DNA"/>
</dbReference>
<keyword evidence="3 8" id="KW-0812">Transmembrane</keyword>
<name>A0A1V6M3E6_9BACT</name>
<dbReference type="GO" id="GO:0008137">
    <property type="term" value="F:NADH dehydrogenase (ubiquinone) activity"/>
    <property type="evidence" value="ECO:0007669"/>
    <property type="project" value="InterPro"/>
</dbReference>
<evidence type="ECO:0000259" key="11">
    <source>
        <dbReference type="Pfam" id="PF01059"/>
    </source>
</evidence>
<evidence type="ECO:0000256" key="1">
    <source>
        <dbReference type="ARBA" id="ARBA00004127"/>
    </source>
</evidence>
<feature type="transmembrane region" description="Helical" evidence="9">
    <location>
        <begin position="243"/>
        <end position="268"/>
    </location>
</feature>
<evidence type="ECO:0000256" key="5">
    <source>
        <dbReference type="ARBA" id="ARBA00022989"/>
    </source>
</evidence>
<keyword evidence="13" id="KW-1185">Reference proteome</keyword>
<evidence type="ECO:0000313" key="13">
    <source>
        <dbReference type="Proteomes" id="UP000242219"/>
    </source>
</evidence>
<evidence type="ECO:0000313" key="12">
    <source>
        <dbReference type="EMBL" id="OQD46918.1"/>
    </source>
</evidence>
<dbReference type="RefSeq" id="WP_080324744.1">
    <property type="nucleotide sequence ID" value="NZ_MJUW02000017.1"/>
</dbReference>
<proteinExistence type="inferred from homology"/>
<dbReference type="GO" id="GO:0003954">
    <property type="term" value="F:NADH dehydrogenase activity"/>
    <property type="evidence" value="ECO:0007669"/>
    <property type="project" value="TreeGrafter"/>
</dbReference>
<feature type="transmembrane region" description="Helical" evidence="9">
    <location>
        <begin position="28"/>
        <end position="49"/>
    </location>
</feature>
<evidence type="ECO:0000256" key="2">
    <source>
        <dbReference type="ARBA" id="ARBA00009025"/>
    </source>
</evidence>
<dbReference type="GO" id="GO:0042773">
    <property type="term" value="P:ATP synthesis coupled electron transport"/>
    <property type="evidence" value="ECO:0007669"/>
    <property type="project" value="InterPro"/>
</dbReference>
<dbReference type="InterPro" id="IPR000260">
    <property type="entry name" value="NADH4_N"/>
</dbReference>
<feature type="transmembrane region" description="Helical" evidence="9">
    <location>
        <begin position="303"/>
        <end position="322"/>
    </location>
</feature>
<feature type="transmembrane region" description="Helical" evidence="9">
    <location>
        <begin position="334"/>
        <end position="352"/>
    </location>
</feature>
<comment type="subcellular location">
    <subcellularLocation>
        <location evidence="1">Endomembrane system</location>
        <topology evidence="1">Multi-pass membrane protein</topology>
    </subcellularLocation>
    <subcellularLocation>
        <location evidence="8">Membrane</location>
        <topology evidence="8">Multi-pass membrane protein</topology>
    </subcellularLocation>
</comment>
<evidence type="ECO:0000259" key="10">
    <source>
        <dbReference type="Pfam" id="PF00361"/>
    </source>
</evidence>
<dbReference type="GO" id="GO:0012505">
    <property type="term" value="C:endomembrane system"/>
    <property type="evidence" value="ECO:0007669"/>
    <property type="project" value="UniProtKB-SubCell"/>
</dbReference>
<feature type="transmembrane region" description="Helical" evidence="9">
    <location>
        <begin position="6"/>
        <end position="21"/>
    </location>
</feature>
<feature type="transmembrane region" description="Helical" evidence="9">
    <location>
        <begin position="110"/>
        <end position="128"/>
    </location>
</feature>
<dbReference type="Proteomes" id="UP000242219">
    <property type="component" value="Unassembled WGS sequence"/>
</dbReference>
<dbReference type="Pfam" id="PF01059">
    <property type="entry name" value="Oxidored_q5_N"/>
    <property type="match status" value="1"/>
</dbReference>
<evidence type="ECO:0000256" key="3">
    <source>
        <dbReference type="ARBA" id="ARBA00022692"/>
    </source>
</evidence>
<dbReference type="PANTHER" id="PTHR43507:SF1">
    <property type="entry name" value="NADH-UBIQUINONE OXIDOREDUCTASE CHAIN 4"/>
    <property type="match status" value="1"/>
</dbReference>